<dbReference type="PANTHER" id="PTHR18964">
    <property type="entry name" value="ROK (REPRESSOR, ORF, KINASE) FAMILY"/>
    <property type="match status" value="1"/>
</dbReference>
<dbReference type="SUPFAM" id="SSF53067">
    <property type="entry name" value="Actin-like ATPase domain"/>
    <property type="match status" value="1"/>
</dbReference>
<dbReference type="SUPFAM" id="SSF46785">
    <property type="entry name" value="Winged helix' DNA-binding domain"/>
    <property type="match status" value="1"/>
</dbReference>
<reference evidence="4" key="1">
    <citation type="submission" date="2016-10" db="EMBL/GenBank/DDBJ databases">
        <authorList>
            <person name="Varghese N."/>
            <person name="Submissions S."/>
        </authorList>
    </citation>
    <scope>NUCLEOTIDE SEQUENCE [LARGE SCALE GENOMIC DNA]</scope>
    <source>
        <strain evidence="4">CGMCC 4.7047</strain>
    </source>
</reference>
<dbReference type="InterPro" id="IPR000835">
    <property type="entry name" value="HTH_MarR-typ"/>
</dbReference>
<evidence type="ECO:0000313" key="4">
    <source>
        <dbReference type="Proteomes" id="UP000198873"/>
    </source>
</evidence>
<dbReference type="Proteomes" id="UP000198873">
    <property type="component" value="Unassembled WGS sequence"/>
</dbReference>
<dbReference type="InterPro" id="IPR036390">
    <property type="entry name" value="WH_DNA-bd_sf"/>
</dbReference>
<evidence type="ECO:0000313" key="3">
    <source>
        <dbReference type="EMBL" id="SFT13142.1"/>
    </source>
</evidence>
<keyword evidence="4" id="KW-1185">Reference proteome</keyword>
<dbReference type="AlphaFoldDB" id="A0A1I6VHG0"/>
<sequence length="391" mass="40925">MPSAALPPPVDAWATVSRAARPVLRELLVNGPRTRTDLARLLGLSTGSLTRLTKPLTASGLVVEGATVHDPANGRPTRPLDVVAADHHFLGVKLTADRLYAVVTDLRARITAETTEPLEAPTPDAVSAQIARVRDRLTTAGTPPVAAGITLGGTARPTADSTTAPRFDAPFLGWRDVELRDRLTRGTGVPCVVENDVTALAHAQRWFGAARGLTDFALLTVGAGIGYALVQHGRMVPAGAADLSAFSHHVLDPGGPMCTEGHRGCLASYLSTHSVLAAAAHGLRRPVTLDEVAALARAGDPVCRNVLGPAAWALGAALATVANLCLIKDFVVAGEGLVLLDGAQRSMQAGIADRRHRDPDSLRVTLLSPHFGEWARGAAVAAIRAFVLRED</sequence>
<dbReference type="RefSeq" id="WP_093844043.1">
    <property type="nucleotide sequence ID" value="NZ_FPAB01000008.1"/>
</dbReference>
<dbReference type="InterPro" id="IPR043129">
    <property type="entry name" value="ATPase_NBD"/>
</dbReference>
<accession>A0A1I6VHG0</accession>
<feature type="domain" description="HTH marR-type" evidence="2">
    <location>
        <begin position="16"/>
        <end position="70"/>
    </location>
</feature>
<dbReference type="Pfam" id="PF00480">
    <property type="entry name" value="ROK"/>
    <property type="match status" value="1"/>
</dbReference>
<dbReference type="InterPro" id="IPR000600">
    <property type="entry name" value="ROK"/>
</dbReference>
<dbReference type="InterPro" id="IPR036388">
    <property type="entry name" value="WH-like_DNA-bd_sf"/>
</dbReference>
<keyword evidence="3" id="KW-0418">Kinase</keyword>
<comment type="similarity">
    <text evidence="1">Belongs to the ROK (NagC/XylR) family.</text>
</comment>
<protein>
    <submittedName>
        <fullName evidence="3">Sugar kinase of the NBD/HSP70 family, may contain an N-terminal HTH domain</fullName>
    </submittedName>
</protein>
<evidence type="ECO:0000256" key="1">
    <source>
        <dbReference type="ARBA" id="ARBA00006479"/>
    </source>
</evidence>
<dbReference type="Gene3D" id="1.10.10.10">
    <property type="entry name" value="Winged helix-like DNA-binding domain superfamily/Winged helix DNA-binding domain"/>
    <property type="match status" value="1"/>
</dbReference>
<dbReference type="GO" id="GO:0016301">
    <property type="term" value="F:kinase activity"/>
    <property type="evidence" value="ECO:0007669"/>
    <property type="project" value="UniProtKB-KW"/>
</dbReference>
<evidence type="ECO:0000259" key="2">
    <source>
        <dbReference type="Pfam" id="PF12802"/>
    </source>
</evidence>
<dbReference type="Pfam" id="PF12802">
    <property type="entry name" value="MarR_2"/>
    <property type="match status" value="1"/>
</dbReference>
<dbReference type="EMBL" id="FPAB01000008">
    <property type="protein sequence ID" value="SFT13142.1"/>
    <property type="molecule type" value="Genomic_DNA"/>
</dbReference>
<dbReference type="PANTHER" id="PTHR18964:SF149">
    <property type="entry name" value="BIFUNCTIONAL UDP-N-ACETYLGLUCOSAMINE 2-EPIMERASE_N-ACETYLMANNOSAMINE KINASE"/>
    <property type="match status" value="1"/>
</dbReference>
<dbReference type="Gene3D" id="3.30.420.40">
    <property type="match status" value="2"/>
</dbReference>
<keyword evidence="3" id="KW-0808">Transferase</keyword>
<gene>
    <name evidence="3" type="ORF">SAMN05444716_10896</name>
</gene>
<name>A0A1I6VHG0_9ACTN</name>
<proteinExistence type="inferred from homology"/>
<organism evidence="3 4">
    <name type="scientific">Streptomyces harbinensis</name>
    <dbReference type="NCBI Taxonomy" id="1176198"/>
    <lineage>
        <taxon>Bacteria</taxon>
        <taxon>Bacillati</taxon>
        <taxon>Actinomycetota</taxon>
        <taxon>Actinomycetes</taxon>
        <taxon>Kitasatosporales</taxon>
        <taxon>Streptomycetaceae</taxon>
        <taxon>Streptomyces</taxon>
    </lineage>
</organism>
<dbReference type="STRING" id="1176198.SAMN05444716_10896"/>